<feature type="chain" id="PRO_5042973740" evidence="1">
    <location>
        <begin position="25"/>
        <end position="78"/>
    </location>
</feature>
<evidence type="ECO:0000313" key="2">
    <source>
        <dbReference type="EMBL" id="KAK7349676.1"/>
    </source>
</evidence>
<feature type="signal peptide" evidence="1">
    <location>
        <begin position="1"/>
        <end position="24"/>
    </location>
</feature>
<sequence length="78" mass="8493">MHGPCTNSMLWLVADVAWPSPSNSLIWTQGLFLLIPARQQYSWTKPCCANCSSSGPCYTSYIGPRLGLHAALNGPLQI</sequence>
<organism evidence="2 3">
    <name type="scientific">Canavalia gladiata</name>
    <name type="common">Sword bean</name>
    <name type="synonym">Dolichos gladiatus</name>
    <dbReference type="NCBI Taxonomy" id="3824"/>
    <lineage>
        <taxon>Eukaryota</taxon>
        <taxon>Viridiplantae</taxon>
        <taxon>Streptophyta</taxon>
        <taxon>Embryophyta</taxon>
        <taxon>Tracheophyta</taxon>
        <taxon>Spermatophyta</taxon>
        <taxon>Magnoliopsida</taxon>
        <taxon>eudicotyledons</taxon>
        <taxon>Gunneridae</taxon>
        <taxon>Pentapetalae</taxon>
        <taxon>rosids</taxon>
        <taxon>fabids</taxon>
        <taxon>Fabales</taxon>
        <taxon>Fabaceae</taxon>
        <taxon>Papilionoideae</taxon>
        <taxon>50 kb inversion clade</taxon>
        <taxon>NPAAA clade</taxon>
        <taxon>indigoferoid/millettioid clade</taxon>
        <taxon>Phaseoleae</taxon>
        <taxon>Canavalia</taxon>
    </lineage>
</organism>
<comment type="caution">
    <text evidence="2">The sequence shown here is derived from an EMBL/GenBank/DDBJ whole genome shotgun (WGS) entry which is preliminary data.</text>
</comment>
<evidence type="ECO:0000256" key="1">
    <source>
        <dbReference type="SAM" id="SignalP"/>
    </source>
</evidence>
<proteinExistence type="predicted"/>
<reference evidence="2 3" key="1">
    <citation type="submission" date="2024-01" db="EMBL/GenBank/DDBJ databases">
        <title>The genomes of 5 underutilized Papilionoideae crops provide insights into root nodulation and disease resistanc.</title>
        <authorList>
            <person name="Jiang F."/>
        </authorList>
    </citation>
    <scope>NUCLEOTIDE SEQUENCE [LARGE SCALE GENOMIC DNA]</scope>
    <source>
        <strain evidence="2">LVBAO_FW01</strain>
        <tissue evidence="2">Leaves</tissue>
    </source>
</reference>
<dbReference type="EMBL" id="JAYMYQ010000002">
    <property type="protein sequence ID" value="KAK7349676.1"/>
    <property type="molecule type" value="Genomic_DNA"/>
</dbReference>
<keyword evidence="1" id="KW-0732">Signal</keyword>
<gene>
    <name evidence="2" type="ORF">VNO77_07240</name>
</gene>
<name>A0AAN9M8Z5_CANGL</name>
<keyword evidence="3" id="KW-1185">Reference proteome</keyword>
<protein>
    <submittedName>
        <fullName evidence="2">Uncharacterized protein</fullName>
    </submittedName>
</protein>
<evidence type="ECO:0000313" key="3">
    <source>
        <dbReference type="Proteomes" id="UP001367508"/>
    </source>
</evidence>
<dbReference type="Proteomes" id="UP001367508">
    <property type="component" value="Unassembled WGS sequence"/>
</dbReference>
<dbReference type="AlphaFoldDB" id="A0AAN9M8Z5"/>
<accession>A0AAN9M8Z5</accession>